<keyword evidence="6" id="KW-0479">Metal-binding</keyword>
<feature type="transmembrane region" description="Helical" evidence="12">
    <location>
        <begin position="501"/>
        <end position="520"/>
    </location>
</feature>
<dbReference type="SUPFAM" id="SSF54862">
    <property type="entry name" value="4Fe-4S ferredoxins"/>
    <property type="match status" value="1"/>
</dbReference>
<dbReference type="AlphaFoldDB" id="A0ABD6ADK4"/>
<feature type="transmembrane region" description="Helical" evidence="12">
    <location>
        <begin position="459"/>
        <end position="480"/>
    </location>
</feature>
<dbReference type="RefSeq" id="WP_379794571.1">
    <property type="nucleotide sequence ID" value="NZ_JBHTBB010000002.1"/>
</dbReference>
<keyword evidence="9" id="KW-0411">Iron-sulfur</keyword>
<keyword evidence="8" id="KW-0408">Iron</keyword>
<feature type="transmembrane region" description="Helical" evidence="12">
    <location>
        <begin position="425"/>
        <end position="447"/>
    </location>
</feature>
<evidence type="ECO:0000259" key="13">
    <source>
        <dbReference type="PROSITE" id="PS51379"/>
    </source>
</evidence>
<comment type="similarity">
    <text evidence="2">Belongs to the NrfD family.</text>
</comment>
<evidence type="ECO:0000256" key="11">
    <source>
        <dbReference type="SAM" id="MobiDB-lite"/>
    </source>
</evidence>
<organism evidence="14 15">
    <name type="scientific">Halomarina halobia</name>
    <dbReference type="NCBI Taxonomy" id="3033386"/>
    <lineage>
        <taxon>Archaea</taxon>
        <taxon>Methanobacteriati</taxon>
        <taxon>Methanobacteriota</taxon>
        <taxon>Stenosarchaea group</taxon>
        <taxon>Halobacteria</taxon>
        <taxon>Halobacteriales</taxon>
        <taxon>Natronomonadaceae</taxon>
        <taxon>Halomarina</taxon>
    </lineage>
</organism>
<evidence type="ECO:0000256" key="8">
    <source>
        <dbReference type="ARBA" id="ARBA00023004"/>
    </source>
</evidence>
<dbReference type="EMBL" id="JBHTBF010000003">
    <property type="protein sequence ID" value="MFC7318601.1"/>
    <property type="molecule type" value="Genomic_DNA"/>
</dbReference>
<dbReference type="CDD" id="cd10551">
    <property type="entry name" value="PsrB"/>
    <property type="match status" value="1"/>
</dbReference>
<keyword evidence="7 12" id="KW-1133">Transmembrane helix</keyword>
<feature type="transmembrane region" description="Helical" evidence="12">
    <location>
        <begin position="360"/>
        <end position="378"/>
    </location>
</feature>
<evidence type="ECO:0000256" key="12">
    <source>
        <dbReference type="SAM" id="Phobius"/>
    </source>
</evidence>
<evidence type="ECO:0000256" key="9">
    <source>
        <dbReference type="ARBA" id="ARBA00023014"/>
    </source>
</evidence>
<gene>
    <name evidence="14" type="primary">nrfD</name>
    <name evidence="14" type="ORF">ACFQPE_17650</name>
</gene>
<dbReference type="PANTHER" id="PTHR43177:SF3">
    <property type="entry name" value="PROTEIN NRFC HOMOLOG"/>
    <property type="match status" value="1"/>
</dbReference>
<dbReference type="PROSITE" id="PS51379">
    <property type="entry name" value="4FE4S_FER_2"/>
    <property type="match status" value="2"/>
</dbReference>
<feature type="transmembrane region" description="Helical" evidence="12">
    <location>
        <begin position="384"/>
        <end position="405"/>
    </location>
</feature>
<feature type="region of interest" description="Disordered" evidence="11">
    <location>
        <begin position="244"/>
        <end position="266"/>
    </location>
</feature>
<comment type="caution">
    <text evidence="14">The sequence shown here is derived from an EMBL/GenBank/DDBJ whole genome shotgun (WGS) entry which is preliminary data.</text>
</comment>
<evidence type="ECO:0000256" key="6">
    <source>
        <dbReference type="ARBA" id="ARBA00022723"/>
    </source>
</evidence>
<comment type="subcellular location">
    <subcellularLocation>
        <location evidence="1">Cell membrane</location>
        <topology evidence="1">Multi-pass membrane protein</topology>
    </subcellularLocation>
</comment>
<proteinExistence type="inferred from homology"/>
<feature type="domain" description="4Fe-4S ferredoxin-type" evidence="13">
    <location>
        <begin position="26"/>
        <end position="55"/>
    </location>
</feature>
<dbReference type="Gene3D" id="1.20.1630.10">
    <property type="entry name" value="Formate dehydrogenase/DMSO reductase domain"/>
    <property type="match status" value="1"/>
</dbReference>
<evidence type="ECO:0000256" key="3">
    <source>
        <dbReference type="ARBA" id="ARBA00022475"/>
    </source>
</evidence>
<keyword evidence="15" id="KW-1185">Reference proteome</keyword>
<dbReference type="InterPro" id="IPR050954">
    <property type="entry name" value="ET_IronSulfur_Cluster-Binding"/>
</dbReference>
<dbReference type="GO" id="GO:0005886">
    <property type="term" value="C:plasma membrane"/>
    <property type="evidence" value="ECO:0007669"/>
    <property type="project" value="UniProtKB-SubCell"/>
</dbReference>
<reference evidence="14 15" key="1">
    <citation type="journal article" date="2019" name="Int. J. Syst. Evol. Microbiol.">
        <title>The Global Catalogue of Microorganisms (GCM) 10K type strain sequencing project: providing services to taxonomists for standard genome sequencing and annotation.</title>
        <authorList>
            <consortium name="The Broad Institute Genomics Platform"/>
            <consortium name="The Broad Institute Genome Sequencing Center for Infectious Disease"/>
            <person name="Wu L."/>
            <person name="Ma J."/>
        </authorList>
    </citation>
    <scope>NUCLEOTIDE SEQUENCE [LARGE SCALE GENOMIC DNA]</scope>
    <source>
        <strain evidence="14 15">PSR21</strain>
    </source>
</reference>
<sequence>MSARGESISRSLSLARQRGCITITNYGFVIDNRKCIGCHACTVACKAEHDDPIGVNKTWVKYIEKGEFPNTNRNFSVMRCNHCDDSPCTDVCPVTALWEREDGIVDFDPERCIGCKACMQGCPYDALYIDPNTDTAAKCNYCSHRVDSGREPACVTVCPEDAIIAGDMDNPDTEITQTIADQEVQARKPEKGTEPKLFYVDGDEASVTPGTTAREEHYMWSDAPNQLEVQGGAREDFDLQRAAESLADSDVSLPDASTDAEADADARTDGGCGCGGECGCGGNCRCGSGGQSQDSSNSGRFASDGGYSTQAASGQPAEKKSKTEHAYELLHEEARRVYDIGESHYCSWGWEVYSYTWTKAIAAGALLIPALLTLVGVIEPNAALIGIGAAVSLLFLGVTTVLLILDLEQPRRFHWVLLRPNWNSWLVKGGYILTAYGGFLTLLLAAWLAGLDTLVTNPVVLALGAIGATATAVYTAFLFSQSKGRDLWQSPAMPLHMVTQAVIAGGAVTAAFGLLAFDGLVSPARWVLAAGLLTHLALVGSEIFTPHQTEDAEEAAARIVRGRFRVPFWAGGVAVGIALPLVALAVSGSALVVTAAGALALAGLFAFEYCWITAPQTISLA</sequence>
<dbReference type="Pfam" id="PF03916">
    <property type="entry name" value="NrfD"/>
    <property type="match status" value="1"/>
</dbReference>
<evidence type="ECO:0000256" key="7">
    <source>
        <dbReference type="ARBA" id="ARBA00022989"/>
    </source>
</evidence>
<dbReference type="Proteomes" id="UP001596547">
    <property type="component" value="Unassembled WGS sequence"/>
</dbReference>
<accession>A0ABD6ADK4</accession>
<evidence type="ECO:0000313" key="14">
    <source>
        <dbReference type="EMBL" id="MFC7318601.1"/>
    </source>
</evidence>
<dbReference type="InterPro" id="IPR005614">
    <property type="entry name" value="NrfD-like"/>
</dbReference>
<dbReference type="GO" id="GO:0016491">
    <property type="term" value="F:oxidoreductase activity"/>
    <property type="evidence" value="ECO:0007669"/>
    <property type="project" value="UniProtKB-ARBA"/>
</dbReference>
<dbReference type="PANTHER" id="PTHR43177">
    <property type="entry name" value="PROTEIN NRFC"/>
    <property type="match status" value="1"/>
</dbReference>
<evidence type="ECO:0000256" key="10">
    <source>
        <dbReference type="ARBA" id="ARBA00023136"/>
    </source>
</evidence>
<evidence type="ECO:0000256" key="5">
    <source>
        <dbReference type="ARBA" id="ARBA00022692"/>
    </source>
</evidence>
<keyword evidence="4" id="KW-0004">4Fe-4S</keyword>
<keyword evidence="5 12" id="KW-0812">Transmembrane</keyword>
<dbReference type="PROSITE" id="PS00198">
    <property type="entry name" value="4FE4S_FER_1"/>
    <property type="match status" value="1"/>
</dbReference>
<feature type="transmembrane region" description="Helical" evidence="12">
    <location>
        <begin position="592"/>
        <end position="612"/>
    </location>
</feature>
<keyword evidence="10 12" id="KW-0472">Membrane</keyword>
<dbReference type="Pfam" id="PF13247">
    <property type="entry name" value="Fer4_11"/>
    <property type="match status" value="1"/>
</dbReference>
<feature type="region of interest" description="Disordered" evidence="11">
    <location>
        <begin position="295"/>
        <end position="324"/>
    </location>
</feature>
<keyword evidence="3" id="KW-1003">Cell membrane</keyword>
<dbReference type="InterPro" id="IPR017896">
    <property type="entry name" value="4Fe4S_Fe-S-bd"/>
</dbReference>
<feature type="transmembrane region" description="Helical" evidence="12">
    <location>
        <begin position="566"/>
        <end position="586"/>
    </location>
</feature>
<evidence type="ECO:0000256" key="2">
    <source>
        <dbReference type="ARBA" id="ARBA00008929"/>
    </source>
</evidence>
<feature type="domain" description="4Fe-4S ferredoxin-type" evidence="13">
    <location>
        <begin position="103"/>
        <end position="132"/>
    </location>
</feature>
<dbReference type="GO" id="GO:0051539">
    <property type="term" value="F:4 iron, 4 sulfur cluster binding"/>
    <property type="evidence" value="ECO:0007669"/>
    <property type="project" value="UniProtKB-KW"/>
</dbReference>
<dbReference type="GO" id="GO:0046872">
    <property type="term" value="F:metal ion binding"/>
    <property type="evidence" value="ECO:0007669"/>
    <property type="project" value="UniProtKB-KW"/>
</dbReference>
<evidence type="ECO:0000313" key="15">
    <source>
        <dbReference type="Proteomes" id="UP001596547"/>
    </source>
</evidence>
<dbReference type="Gene3D" id="3.30.70.20">
    <property type="match status" value="2"/>
</dbReference>
<protein>
    <submittedName>
        <fullName evidence="14">NrfD/PsrC family molybdoenzyme membrane anchor subunit</fullName>
    </submittedName>
</protein>
<dbReference type="InterPro" id="IPR017900">
    <property type="entry name" value="4Fe4S_Fe_S_CS"/>
</dbReference>
<evidence type="ECO:0000256" key="4">
    <source>
        <dbReference type="ARBA" id="ARBA00022485"/>
    </source>
</evidence>
<name>A0ABD6ADK4_9EURY</name>
<evidence type="ECO:0000256" key="1">
    <source>
        <dbReference type="ARBA" id="ARBA00004651"/>
    </source>
</evidence>